<evidence type="ECO:0000256" key="6">
    <source>
        <dbReference type="ARBA" id="ARBA00022840"/>
    </source>
</evidence>
<dbReference type="AlphaFoldDB" id="A0A6N1VBN5"/>
<dbReference type="InterPro" id="IPR050388">
    <property type="entry name" value="ABC_Ni/Peptide_Import"/>
</dbReference>
<feature type="domain" description="ABC transporter" evidence="8">
    <location>
        <begin position="5"/>
        <end position="255"/>
    </location>
</feature>
<evidence type="ECO:0000256" key="2">
    <source>
        <dbReference type="ARBA" id="ARBA00005417"/>
    </source>
</evidence>
<comment type="subcellular location">
    <subcellularLocation>
        <location evidence="1">Cell inner membrane</location>
        <topology evidence="1">Peripheral membrane protein</topology>
    </subcellularLocation>
</comment>
<evidence type="ECO:0000256" key="1">
    <source>
        <dbReference type="ARBA" id="ARBA00004417"/>
    </source>
</evidence>
<keyword evidence="4" id="KW-1003">Cell membrane</keyword>
<dbReference type="GO" id="GO:0005886">
    <property type="term" value="C:plasma membrane"/>
    <property type="evidence" value="ECO:0007669"/>
    <property type="project" value="UniProtKB-SubCell"/>
</dbReference>
<dbReference type="SMART" id="SM00382">
    <property type="entry name" value="AAA"/>
    <property type="match status" value="1"/>
</dbReference>
<dbReference type="CDD" id="cd03257">
    <property type="entry name" value="ABC_NikE_OppD_transporters"/>
    <property type="match status" value="1"/>
</dbReference>
<evidence type="ECO:0000256" key="4">
    <source>
        <dbReference type="ARBA" id="ARBA00022475"/>
    </source>
</evidence>
<dbReference type="Pfam" id="PF00005">
    <property type="entry name" value="ABC_tran"/>
    <property type="match status" value="1"/>
</dbReference>
<dbReference type="InterPro" id="IPR027417">
    <property type="entry name" value="P-loop_NTPase"/>
</dbReference>
<keyword evidence="3" id="KW-0813">Transport</keyword>
<dbReference type="KEGG" id="orm:HTY61_07455"/>
<evidence type="ECO:0000313" key="10">
    <source>
        <dbReference type="Proteomes" id="UP000509367"/>
    </source>
</evidence>
<dbReference type="PROSITE" id="PS50893">
    <property type="entry name" value="ABC_TRANSPORTER_2"/>
    <property type="match status" value="1"/>
</dbReference>
<dbReference type="NCBIfam" id="TIGR01727">
    <property type="entry name" value="oligo_HPY"/>
    <property type="match status" value="1"/>
</dbReference>
<keyword evidence="5" id="KW-0547">Nucleotide-binding</keyword>
<evidence type="ECO:0000256" key="7">
    <source>
        <dbReference type="ARBA" id="ARBA00023136"/>
    </source>
</evidence>
<dbReference type="Gene3D" id="3.40.50.300">
    <property type="entry name" value="P-loop containing nucleotide triphosphate hydrolases"/>
    <property type="match status" value="1"/>
</dbReference>
<gene>
    <name evidence="9" type="ORF">HTY61_07455</name>
</gene>
<dbReference type="GO" id="GO:0005524">
    <property type="term" value="F:ATP binding"/>
    <property type="evidence" value="ECO:0007669"/>
    <property type="project" value="UniProtKB-KW"/>
</dbReference>
<keyword evidence="7" id="KW-0472">Membrane</keyword>
<evidence type="ECO:0000256" key="3">
    <source>
        <dbReference type="ARBA" id="ARBA00022448"/>
    </source>
</evidence>
<dbReference type="PROSITE" id="PS00211">
    <property type="entry name" value="ABC_TRANSPORTER_1"/>
    <property type="match status" value="1"/>
</dbReference>
<evidence type="ECO:0000256" key="5">
    <source>
        <dbReference type="ARBA" id="ARBA00022741"/>
    </source>
</evidence>
<dbReference type="GO" id="GO:0016887">
    <property type="term" value="F:ATP hydrolysis activity"/>
    <property type="evidence" value="ECO:0007669"/>
    <property type="project" value="InterPro"/>
</dbReference>
<accession>A0A6N1VBN5</accession>
<comment type="similarity">
    <text evidence="2">Belongs to the ABC transporter superfamily.</text>
</comment>
<name>A0A6N1VBN5_9HYPH</name>
<dbReference type="InterPro" id="IPR017871">
    <property type="entry name" value="ABC_transporter-like_CS"/>
</dbReference>
<dbReference type="InterPro" id="IPR003439">
    <property type="entry name" value="ABC_transporter-like_ATP-bd"/>
</dbReference>
<keyword evidence="6 9" id="KW-0067">ATP-binding</keyword>
<dbReference type="RefSeq" id="WP_175276194.1">
    <property type="nucleotide sequence ID" value="NZ_CP054836.1"/>
</dbReference>
<dbReference type="Pfam" id="PF08352">
    <property type="entry name" value="oligo_HPY"/>
    <property type="match status" value="1"/>
</dbReference>
<dbReference type="Proteomes" id="UP000509367">
    <property type="component" value="Chromosome"/>
</dbReference>
<dbReference type="FunFam" id="3.40.50.300:FF:000016">
    <property type="entry name" value="Oligopeptide ABC transporter ATP-binding component"/>
    <property type="match status" value="1"/>
</dbReference>
<dbReference type="SUPFAM" id="SSF52540">
    <property type="entry name" value="P-loop containing nucleoside triphosphate hydrolases"/>
    <property type="match status" value="1"/>
</dbReference>
<dbReference type="InterPro" id="IPR003593">
    <property type="entry name" value="AAA+_ATPase"/>
</dbReference>
<proteinExistence type="inferred from homology"/>
<organism evidence="9 10">
    <name type="scientific">Oricola thermophila</name>
    <dbReference type="NCBI Taxonomy" id="2742145"/>
    <lineage>
        <taxon>Bacteria</taxon>
        <taxon>Pseudomonadati</taxon>
        <taxon>Pseudomonadota</taxon>
        <taxon>Alphaproteobacteria</taxon>
        <taxon>Hyphomicrobiales</taxon>
        <taxon>Ahrensiaceae</taxon>
        <taxon>Oricola</taxon>
    </lineage>
</organism>
<evidence type="ECO:0000259" key="8">
    <source>
        <dbReference type="PROSITE" id="PS50893"/>
    </source>
</evidence>
<sequence length="322" mass="34362">MKPVLDIEGLRIEIGAPGGAVRAVDELSYSVGEGETLVIVGESGSGKSVGLLSAMRLLSDPPFRVTGGSVRFNGRDVLSMPLREWRRLAGEEIGMVFQDALTSLNPVFTVGWQIAERLRMQGVARGAATDRAIKLMQDVGIPDAAKRYRAFPHQFSGGMRQRIMIAIALASGPSLLVCDEPTTALDVTIQAQILELLNRHQRESGAAMIMVTHDLAVASEIADRIAVVYAGRVVEVGDMEDVLFRPLHPYTSALLAASPTEEEGRLPQAIPGTAPNLTGLGEGCAFAPRCSRASELCGRVSPPRVENGTHAALCHHALEVPA</sequence>
<dbReference type="GO" id="GO:0015833">
    <property type="term" value="P:peptide transport"/>
    <property type="evidence" value="ECO:0007669"/>
    <property type="project" value="InterPro"/>
</dbReference>
<dbReference type="PANTHER" id="PTHR43297">
    <property type="entry name" value="OLIGOPEPTIDE TRANSPORT ATP-BINDING PROTEIN APPD"/>
    <property type="match status" value="1"/>
</dbReference>
<keyword evidence="10" id="KW-1185">Reference proteome</keyword>
<reference evidence="9 10" key="1">
    <citation type="submission" date="2020-06" db="EMBL/GenBank/DDBJ databases">
        <title>Oricola thermophila sp. nov. isolated from a tidal sediments.</title>
        <authorList>
            <person name="Kwon K.K."/>
            <person name="Yang S.-H."/>
            <person name="Park M.-J."/>
        </authorList>
    </citation>
    <scope>NUCLEOTIDE SEQUENCE [LARGE SCALE GENOMIC DNA]</scope>
    <source>
        <strain evidence="9 10">MEBiC13590</strain>
    </source>
</reference>
<dbReference type="PANTHER" id="PTHR43297:SF2">
    <property type="entry name" value="DIPEPTIDE TRANSPORT ATP-BINDING PROTEIN DPPD"/>
    <property type="match status" value="1"/>
</dbReference>
<dbReference type="EMBL" id="CP054836">
    <property type="protein sequence ID" value="QKV18300.1"/>
    <property type="molecule type" value="Genomic_DNA"/>
</dbReference>
<evidence type="ECO:0000313" key="9">
    <source>
        <dbReference type="EMBL" id="QKV18300.1"/>
    </source>
</evidence>
<dbReference type="InterPro" id="IPR013563">
    <property type="entry name" value="Oligopep_ABC_C"/>
</dbReference>
<dbReference type="GO" id="GO:0055085">
    <property type="term" value="P:transmembrane transport"/>
    <property type="evidence" value="ECO:0007669"/>
    <property type="project" value="UniProtKB-ARBA"/>
</dbReference>
<protein>
    <submittedName>
        <fullName evidence="9">ABC transporter ATP-binding protein</fullName>
    </submittedName>
</protein>